<comment type="subcellular location">
    <subcellularLocation>
        <location evidence="1">Membrane</location>
        <topology evidence="1">Multi-pass membrane protein</topology>
    </subcellularLocation>
</comment>
<keyword evidence="8 9" id="KW-0472">Membrane</keyword>
<evidence type="ECO:0000256" key="7">
    <source>
        <dbReference type="ARBA" id="ARBA00022989"/>
    </source>
</evidence>
<evidence type="ECO:0000256" key="4">
    <source>
        <dbReference type="ARBA" id="ARBA00022741"/>
    </source>
</evidence>
<evidence type="ECO:0000256" key="9">
    <source>
        <dbReference type="SAM" id="Phobius"/>
    </source>
</evidence>
<evidence type="ECO:0000256" key="3">
    <source>
        <dbReference type="ARBA" id="ARBA00022692"/>
    </source>
</evidence>
<dbReference type="SFLD" id="SFLDS00003">
    <property type="entry name" value="Haloacid_Dehalogenase"/>
    <property type="match status" value="1"/>
</dbReference>
<dbReference type="InterPro" id="IPR006068">
    <property type="entry name" value="ATPase_P-typ_cation-transptr_C"/>
</dbReference>
<keyword evidence="5" id="KW-0067">ATP-binding</keyword>
<dbReference type="Gene3D" id="1.20.1110.10">
    <property type="entry name" value="Calcium-transporting ATPase, transmembrane domain"/>
    <property type="match status" value="1"/>
</dbReference>
<dbReference type="Gene3D" id="3.40.50.1000">
    <property type="entry name" value="HAD superfamily/HAD-like"/>
    <property type="match status" value="1"/>
</dbReference>
<keyword evidence="4" id="KW-0547">Nucleotide-binding</keyword>
<evidence type="ECO:0000313" key="11">
    <source>
        <dbReference type="EMBL" id="OOG28841.1"/>
    </source>
</evidence>
<evidence type="ECO:0000259" key="10">
    <source>
        <dbReference type="SMART" id="SM00831"/>
    </source>
</evidence>
<dbReference type="OrthoDB" id="9814270at2"/>
<dbReference type="Pfam" id="PF13246">
    <property type="entry name" value="Cation_ATPase"/>
    <property type="match status" value="1"/>
</dbReference>
<feature type="transmembrane region" description="Helical" evidence="9">
    <location>
        <begin position="706"/>
        <end position="730"/>
    </location>
</feature>
<dbReference type="SUPFAM" id="SSF56784">
    <property type="entry name" value="HAD-like"/>
    <property type="match status" value="1"/>
</dbReference>
<dbReference type="Gene3D" id="2.70.150.10">
    <property type="entry name" value="Calcium-transporting ATPase, cytoplasmic transduction domain A"/>
    <property type="match status" value="1"/>
</dbReference>
<dbReference type="Pfam" id="PF08282">
    <property type="entry name" value="Hydrolase_3"/>
    <property type="match status" value="1"/>
</dbReference>
<dbReference type="InterPro" id="IPR044492">
    <property type="entry name" value="P_typ_ATPase_HD_dom"/>
</dbReference>
<feature type="transmembrane region" description="Helical" evidence="9">
    <location>
        <begin position="878"/>
        <end position="895"/>
    </location>
</feature>
<dbReference type="InterPro" id="IPR018303">
    <property type="entry name" value="ATPase_P-typ_P_site"/>
</dbReference>
<feature type="transmembrane region" description="Helical" evidence="9">
    <location>
        <begin position="289"/>
        <end position="314"/>
    </location>
</feature>
<dbReference type="InterPro" id="IPR001757">
    <property type="entry name" value="P_typ_ATPase"/>
</dbReference>
<feature type="transmembrane region" description="Helical" evidence="9">
    <location>
        <begin position="74"/>
        <end position="93"/>
    </location>
</feature>
<dbReference type="InterPro" id="IPR004014">
    <property type="entry name" value="ATPase_P-typ_cation-transptr_N"/>
</dbReference>
<dbReference type="InterPro" id="IPR059000">
    <property type="entry name" value="ATPase_P-type_domA"/>
</dbReference>
<dbReference type="Pfam" id="PF00122">
    <property type="entry name" value="E1-E2_ATPase"/>
    <property type="match status" value="1"/>
</dbReference>
<dbReference type="GO" id="GO:0006883">
    <property type="term" value="P:intracellular sodium ion homeostasis"/>
    <property type="evidence" value="ECO:0007669"/>
    <property type="project" value="TreeGrafter"/>
</dbReference>
<dbReference type="SUPFAM" id="SSF81665">
    <property type="entry name" value="Calcium ATPase, transmembrane domain M"/>
    <property type="match status" value="1"/>
</dbReference>
<dbReference type="GO" id="GO:0016887">
    <property type="term" value="F:ATP hydrolysis activity"/>
    <property type="evidence" value="ECO:0007669"/>
    <property type="project" value="InterPro"/>
</dbReference>
<accession>A0A1V3NUY3</accession>
<feature type="transmembrane region" description="Helical" evidence="9">
    <location>
        <begin position="810"/>
        <end position="827"/>
    </location>
</feature>
<dbReference type="GO" id="GO:1990573">
    <property type="term" value="P:potassium ion import across plasma membrane"/>
    <property type="evidence" value="ECO:0007669"/>
    <property type="project" value="TreeGrafter"/>
</dbReference>
<dbReference type="InterPro" id="IPR036412">
    <property type="entry name" value="HAD-like_sf"/>
</dbReference>
<dbReference type="PANTHER" id="PTHR43294:SF20">
    <property type="entry name" value="P-TYPE ATPASE"/>
    <property type="match status" value="1"/>
</dbReference>
<name>A0A1V3NUY3_9GAMM</name>
<dbReference type="GO" id="GO:0005886">
    <property type="term" value="C:plasma membrane"/>
    <property type="evidence" value="ECO:0007669"/>
    <property type="project" value="TreeGrafter"/>
</dbReference>
<keyword evidence="7 9" id="KW-1133">Transmembrane helix</keyword>
<dbReference type="SUPFAM" id="SSF81653">
    <property type="entry name" value="Calcium ATPase, transduction domain A"/>
    <property type="match status" value="1"/>
</dbReference>
<gene>
    <name evidence="11" type="ORF">B1C78_00460</name>
</gene>
<dbReference type="GO" id="GO:0005391">
    <property type="term" value="F:P-type sodium:potassium-exchanging transporter activity"/>
    <property type="evidence" value="ECO:0007669"/>
    <property type="project" value="TreeGrafter"/>
</dbReference>
<keyword evidence="12" id="KW-1185">Reference proteome</keyword>
<evidence type="ECO:0000313" key="12">
    <source>
        <dbReference type="Proteomes" id="UP000189462"/>
    </source>
</evidence>
<dbReference type="Gene3D" id="3.40.1110.10">
    <property type="entry name" value="Calcium-transporting ATPase, cytoplasmic domain N"/>
    <property type="match status" value="1"/>
</dbReference>
<feature type="transmembrane region" description="Helical" evidence="9">
    <location>
        <begin position="99"/>
        <end position="117"/>
    </location>
</feature>
<proteinExistence type="inferred from homology"/>
<dbReference type="InterPro" id="IPR050510">
    <property type="entry name" value="Cation_transp_ATPase_P-type"/>
</dbReference>
<keyword evidence="6" id="KW-1278">Translocase</keyword>
<organism evidence="11 12">
    <name type="scientific">Thioalkalivibrio denitrificans</name>
    <dbReference type="NCBI Taxonomy" id="108003"/>
    <lineage>
        <taxon>Bacteria</taxon>
        <taxon>Pseudomonadati</taxon>
        <taxon>Pseudomonadota</taxon>
        <taxon>Gammaproteobacteria</taxon>
        <taxon>Chromatiales</taxon>
        <taxon>Ectothiorhodospiraceae</taxon>
        <taxon>Thioalkalivibrio</taxon>
    </lineage>
</organism>
<dbReference type="EMBL" id="MVBK01000001">
    <property type="protein sequence ID" value="OOG28841.1"/>
    <property type="molecule type" value="Genomic_DNA"/>
</dbReference>
<dbReference type="PRINTS" id="PR00120">
    <property type="entry name" value="HATPASE"/>
</dbReference>
<reference evidence="11 12" key="1">
    <citation type="submission" date="2017-02" db="EMBL/GenBank/DDBJ databases">
        <title>Genomic diversity within the haloalkaliphilic genus Thioalkalivibrio.</title>
        <authorList>
            <person name="Ahn A.-C."/>
            <person name="Meier-Kolthoff J."/>
            <person name="Overmars L."/>
            <person name="Richter M."/>
            <person name="Woyke T."/>
            <person name="Sorokin D.Y."/>
            <person name="Muyzer G."/>
        </authorList>
    </citation>
    <scope>NUCLEOTIDE SEQUENCE [LARGE SCALE GENOMIC DNA]</scope>
    <source>
        <strain evidence="11 12">ALJD</strain>
    </source>
</reference>
<dbReference type="InterPro" id="IPR023299">
    <property type="entry name" value="ATPase_P-typ_cyto_dom_N"/>
</dbReference>
<feature type="transmembrane region" description="Helical" evidence="9">
    <location>
        <begin position="261"/>
        <end position="283"/>
    </location>
</feature>
<feature type="transmembrane region" description="Helical" evidence="9">
    <location>
        <begin position="736"/>
        <end position="754"/>
    </location>
</feature>
<dbReference type="PRINTS" id="PR00119">
    <property type="entry name" value="CATATPASE"/>
</dbReference>
<dbReference type="RefSeq" id="WP_077277176.1">
    <property type="nucleotide sequence ID" value="NZ_MVBK01000001.1"/>
</dbReference>
<dbReference type="AlphaFoldDB" id="A0A1V3NUY3"/>
<evidence type="ECO:0000256" key="2">
    <source>
        <dbReference type="ARBA" id="ARBA00005675"/>
    </source>
</evidence>
<dbReference type="SFLD" id="SFLDF00027">
    <property type="entry name" value="p-type_atpase"/>
    <property type="match status" value="1"/>
</dbReference>
<comment type="similarity">
    <text evidence="2">Belongs to the cation transport ATPase (P-type) (TC 3.A.3) family. Type IIA subfamily.</text>
</comment>
<dbReference type="Proteomes" id="UP000189462">
    <property type="component" value="Unassembled WGS sequence"/>
</dbReference>
<feature type="transmembrane region" description="Helical" evidence="9">
    <location>
        <begin position="774"/>
        <end position="798"/>
    </location>
</feature>
<sequence>MTTAAGDRGPNEPIPAAGERPWHALEANEVLAAFVVDSAGLTPQESARRLALHGPNALPPPPQRSPWRRFLAQFQNVLIYVLLASAFITALLAEWVDTAVILAVVVINAIVGFLQEGKAESALVAIREGLARRATVLRAGERHEVPAETVAPGELVVLEPGDRIAADLRLIEARGLRVDEASLTGESVPVDKGSEAVAPATHLAERFGMAYAGTLVRQGRGIGVAVGTGSGTELSRISALLCGIEPLTTPLLRQMDRFARVLSLAIVGGAALLFAVGTLWRGFSAEEMFLAAVGLAVAAIPEGLPAILTIVLAIGVQRMARRNAIVRRLPAVETLGAVTVICSDKTGTLTRNEMTVRHLVTAGGRLQVSGAGYALAGGFQDDGREVVLDEWADAQELILAGLLCNDARLLEHDGEWRVQGDPTEGALLVLAGKAGLDLKLDRERRPRLDAIPFESAHRFMATLHHDLTGHHFVVVKGALEAVLPRCARQRSGGEDRPLDPAFWHAQVEDIAAAGDRLLALAYAILPADRTELTLADLDQGLTLLGLVGIADPPRDEAREAVGRCQAAGIRVKMITGDHAMTAAAIAGQLGIAKGRVVNGAELDTMDGVALRRAAAAASVFARAAPEHKLRLVEALQANGEVVVMTGDGVNDAPALKRAEVGVAMGRKGTEAAREAAEMVLADDNFATIAHAVEEGRTIYDNLKKSILFILPTNGAEASVIAAAILLGVTLPITPAQILWVNMITAVTLALALTFEPPEGDLMARPPRRADEPLLSGYLVWRVVLVSTLLTAGILWLFLWELTEGDSLDSARTVAVNALVMGEIFYLFNTRFLHRSVLRGGLRGNRAIWISIALLLTAQLAFTYAAPFQALFSTAPITLAGWGLCALVGFALLLIVEVEKWLLNHRQTPRHGQEQPS</sequence>
<feature type="domain" description="Cation-transporting P-type ATPase N-terminal" evidence="10">
    <location>
        <begin position="21"/>
        <end position="94"/>
    </location>
</feature>
<dbReference type="GO" id="GO:0005524">
    <property type="term" value="F:ATP binding"/>
    <property type="evidence" value="ECO:0007669"/>
    <property type="project" value="UniProtKB-KW"/>
</dbReference>
<dbReference type="GO" id="GO:1902600">
    <property type="term" value="P:proton transmembrane transport"/>
    <property type="evidence" value="ECO:0007669"/>
    <property type="project" value="TreeGrafter"/>
</dbReference>
<dbReference type="Pfam" id="PF00689">
    <property type="entry name" value="Cation_ATPase_C"/>
    <property type="match status" value="1"/>
</dbReference>
<dbReference type="GO" id="GO:0030007">
    <property type="term" value="P:intracellular potassium ion homeostasis"/>
    <property type="evidence" value="ECO:0007669"/>
    <property type="project" value="TreeGrafter"/>
</dbReference>
<evidence type="ECO:0000256" key="5">
    <source>
        <dbReference type="ARBA" id="ARBA00022840"/>
    </source>
</evidence>
<dbReference type="CDD" id="cd02080">
    <property type="entry name" value="P-type_ATPase_cation"/>
    <property type="match status" value="1"/>
</dbReference>
<dbReference type="InterPro" id="IPR023214">
    <property type="entry name" value="HAD_sf"/>
</dbReference>
<dbReference type="InterPro" id="IPR023298">
    <property type="entry name" value="ATPase_P-typ_TM_dom_sf"/>
</dbReference>
<evidence type="ECO:0000256" key="6">
    <source>
        <dbReference type="ARBA" id="ARBA00022967"/>
    </source>
</evidence>
<dbReference type="SFLD" id="SFLDG00002">
    <property type="entry name" value="C1.7:_P-type_atpase_like"/>
    <property type="match status" value="1"/>
</dbReference>
<comment type="caution">
    <text evidence="11">The sequence shown here is derived from an EMBL/GenBank/DDBJ whole genome shotgun (WGS) entry which is preliminary data.</text>
</comment>
<dbReference type="SMART" id="SM00831">
    <property type="entry name" value="Cation_ATPase_N"/>
    <property type="match status" value="1"/>
</dbReference>
<dbReference type="FunFam" id="3.40.50.1000:FF:000001">
    <property type="entry name" value="Phospholipid-transporting ATPase IC"/>
    <property type="match status" value="1"/>
</dbReference>
<evidence type="ECO:0000256" key="1">
    <source>
        <dbReference type="ARBA" id="ARBA00004141"/>
    </source>
</evidence>
<dbReference type="InterPro" id="IPR008250">
    <property type="entry name" value="ATPase_P-typ_transduc_dom_A_sf"/>
</dbReference>
<dbReference type="PROSITE" id="PS00154">
    <property type="entry name" value="ATPASE_E1_E2"/>
    <property type="match status" value="1"/>
</dbReference>
<evidence type="ECO:0000256" key="8">
    <source>
        <dbReference type="ARBA" id="ARBA00023136"/>
    </source>
</evidence>
<feature type="transmembrane region" description="Helical" evidence="9">
    <location>
        <begin position="847"/>
        <end position="866"/>
    </location>
</feature>
<dbReference type="SUPFAM" id="SSF81660">
    <property type="entry name" value="Metal cation-transporting ATPase, ATP-binding domain N"/>
    <property type="match status" value="1"/>
</dbReference>
<dbReference type="STRING" id="108003.B1C78_00460"/>
<dbReference type="Pfam" id="PF00690">
    <property type="entry name" value="Cation_ATPase_N"/>
    <property type="match status" value="1"/>
</dbReference>
<dbReference type="PANTHER" id="PTHR43294">
    <property type="entry name" value="SODIUM/POTASSIUM-TRANSPORTING ATPASE SUBUNIT ALPHA"/>
    <property type="match status" value="1"/>
</dbReference>
<keyword evidence="3 9" id="KW-0812">Transmembrane</keyword>
<dbReference type="NCBIfam" id="TIGR01494">
    <property type="entry name" value="ATPase_P-type"/>
    <property type="match status" value="2"/>
</dbReference>
<dbReference type="GO" id="GO:0036376">
    <property type="term" value="P:sodium ion export across plasma membrane"/>
    <property type="evidence" value="ECO:0007669"/>
    <property type="project" value="TreeGrafter"/>
</dbReference>
<protein>
    <submittedName>
        <fullName evidence="11">Carbonate dehydratase</fullName>
    </submittedName>
</protein>